<dbReference type="RefSeq" id="WP_141787560.1">
    <property type="nucleotide sequence ID" value="NZ_BAAAKX010000013.1"/>
</dbReference>
<evidence type="ECO:0000313" key="4">
    <source>
        <dbReference type="EMBL" id="TQL59552.1"/>
    </source>
</evidence>
<dbReference type="CDD" id="cd03794">
    <property type="entry name" value="GT4_WbuB-like"/>
    <property type="match status" value="1"/>
</dbReference>
<keyword evidence="2 4" id="KW-0808">Transferase</keyword>
<dbReference type="GO" id="GO:0016757">
    <property type="term" value="F:glycosyltransferase activity"/>
    <property type="evidence" value="ECO:0007669"/>
    <property type="project" value="UniProtKB-KW"/>
</dbReference>
<dbReference type="Gene3D" id="3.40.50.2000">
    <property type="entry name" value="Glycogen Phosphorylase B"/>
    <property type="match status" value="2"/>
</dbReference>
<proteinExistence type="predicted"/>
<sequence length="395" mass="43102">MRRTARRHVLLVVENVSLARDHRLRKQASSLHAAGYEVTVICRRDPGNALPGVRVLDYPAPPDGRSHLAFLREYGWSWLMAAALTWRVWLTRPFGVIQVSGTPDIYFTLAAPFRLFGVTVVQDQRDLSPEVYVARYGGAGGLVHRLLLACERTSFRLADRVVTVNETLRAVVTGRGGLPDEAVTVVGNGPRLERVTPAREPRPGGATCCWVGLMGPQDRLDLLVEALARLVHECGRTDVRAVLIGDGESRPDTEALVERLGLRDHVELTGWLDEAGVFTHLAAADVGLEPNMGPEVSPVKVMEYMASGLPFVAFDLRETRALGGDGGRYATPGDVAAFAAAIDELTRDPGLRARLGAAGQQRVRDHVAWEHQEAAYLRLFADLLPLRAPGVEVPA</sequence>
<dbReference type="Proteomes" id="UP000319514">
    <property type="component" value="Unassembled WGS sequence"/>
</dbReference>
<dbReference type="PANTHER" id="PTHR12526:SF624">
    <property type="entry name" value="BLR6297 PROTEIN"/>
    <property type="match status" value="1"/>
</dbReference>
<evidence type="ECO:0000256" key="1">
    <source>
        <dbReference type="ARBA" id="ARBA00022676"/>
    </source>
</evidence>
<keyword evidence="5" id="KW-1185">Reference proteome</keyword>
<keyword evidence="1" id="KW-0328">Glycosyltransferase</keyword>
<dbReference type="InterPro" id="IPR028098">
    <property type="entry name" value="Glyco_trans_4-like_N"/>
</dbReference>
<feature type="domain" description="Glycosyltransferase subfamily 4-like N-terminal" evidence="3">
    <location>
        <begin position="23"/>
        <end position="189"/>
    </location>
</feature>
<reference evidence="4 5" key="1">
    <citation type="submission" date="2019-06" db="EMBL/GenBank/DDBJ databases">
        <title>Sequencing the genomes of 1000 actinobacteria strains.</title>
        <authorList>
            <person name="Klenk H.-P."/>
        </authorList>
    </citation>
    <scope>NUCLEOTIDE SEQUENCE [LARGE SCALE GENOMIC DNA]</scope>
    <source>
        <strain evidence="4 5">DSM 18082</strain>
    </source>
</reference>
<name>A0A542ZGQ4_9MICO</name>
<dbReference type="PANTHER" id="PTHR12526">
    <property type="entry name" value="GLYCOSYLTRANSFERASE"/>
    <property type="match status" value="1"/>
</dbReference>
<dbReference type="EMBL" id="VFOQ01000001">
    <property type="protein sequence ID" value="TQL59552.1"/>
    <property type="molecule type" value="Genomic_DNA"/>
</dbReference>
<accession>A0A542ZGQ4</accession>
<comment type="caution">
    <text evidence="4">The sequence shown here is derived from an EMBL/GenBank/DDBJ whole genome shotgun (WGS) entry which is preliminary data.</text>
</comment>
<evidence type="ECO:0000313" key="5">
    <source>
        <dbReference type="Proteomes" id="UP000319514"/>
    </source>
</evidence>
<organism evidence="4 5">
    <name type="scientific">Oryzihumus leptocrescens</name>
    <dbReference type="NCBI Taxonomy" id="297536"/>
    <lineage>
        <taxon>Bacteria</taxon>
        <taxon>Bacillati</taxon>
        <taxon>Actinomycetota</taxon>
        <taxon>Actinomycetes</taxon>
        <taxon>Micrococcales</taxon>
        <taxon>Intrasporangiaceae</taxon>
        <taxon>Oryzihumus</taxon>
    </lineage>
</organism>
<dbReference type="SUPFAM" id="SSF53756">
    <property type="entry name" value="UDP-Glycosyltransferase/glycogen phosphorylase"/>
    <property type="match status" value="1"/>
</dbReference>
<gene>
    <name evidence="4" type="ORF">FB474_0907</name>
</gene>
<dbReference type="OrthoDB" id="509705at2"/>
<protein>
    <submittedName>
        <fullName evidence="4">Glycosyltransferase involved in cell wall biosynthesis</fullName>
    </submittedName>
</protein>
<evidence type="ECO:0000256" key="2">
    <source>
        <dbReference type="ARBA" id="ARBA00022679"/>
    </source>
</evidence>
<dbReference type="AlphaFoldDB" id="A0A542ZGQ4"/>
<dbReference type="Pfam" id="PF13692">
    <property type="entry name" value="Glyco_trans_1_4"/>
    <property type="match status" value="1"/>
</dbReference>
<dbReference type="Pfam" id="PF13579">
    <property type="entry name" value="Glyco_trans_4_4"/>
    <property type="match status" value="1"/>
</dbReference>
<evidence type="ECO:0000259" key="3">
    <source>
        <dbReference type="Pfam" id="PF13579"/>
    </source>
</evidence>